<name>X8CH05_MYCXE</name>
<protein>
    <submittedName>
        <fullName evidence="1">Uncharacterized protein</fullName>
    </submittedName>
</protein>
<sequence length="58" mass="5698">MPVVVLPDVRLLEQPEFGGVAGVALGLFDGGPAVAEPLCFGFGGGELGGDLVGCGRLA</sequence>
<proteinExistence type="predicted"/>
<evidence type="ECO:0000313" key="1">
    <source>
        <dbReference type="EMBL" id="EUA54718.1"/>
    </source>
</evidence>
<dbReference type="EMBL" id="JAOB01000032">
    <property type="protein sequence ID" value="EUA54718.1"/>
    <property type="molecule type" value="Genomic_DNA"/>
</dbReference>
<accession>X8CH05</accession>
<reference evidence="1" key="1">
    <citation type="submission" date="2014-01" db="EMBL/GenBank/DDBJ databases">
        <authorList>
            <person name="Brown-Elliot B."/>
            <person name="Wallace R."/>
            <person name="Lenaerts A."/>
            <person name="Ordway D."/>
            <person name="DeGroote M.A."/>
            <person name="Parker T."/>
            <person name="Sizemore C."/>
            <person name="Tallon L.J."/>
            <person name="Sadzewicz L.K."/>
            <person name="Sengamalay N."/>
            <person name="Fraser C.M."/>
            <person name="Hine E."/>
            <person name="Shefchek K.A."/>
            <person name="Das S.P."/>
            <person name="Tettelin H."/>
        </authorList>
    </citation>
    <scope>NUCLEOTIDE SEQUENCE [LARGE SCALE GENOMIC DNA]</scope>
    <source>
        <strain evidence="1">4042</strain>
    </source>
</reference>
<gene>
    <name evidence="1" type="ORF">I553_1573</name>
</gene>
<dbReference type="PATRIC" id="fig|1299334.3.peg.3382"/>
<comment type="caution">
    <text evidence="1">The sequence shown here is derived from an EMBL/GenBank/DDBJ whole genome shotgun (WGS) entry which is preliminary data.</text>
</comment>
<dbReference type="AlphaFoldDB" id="X8CH05"/>
<organism evidence="1">
    <name type="scientific">Mycobacterium xenopi 4042</name>
    <dbReference type="NCBI Taxonomy" id="1299334"/>
    <lineage>
        <taxon>Bacteria</taxon>
        <taxon>Bacillati</taxon>
        <taxon>Actinomycetota</taxon>
        <taxon>Actinomycetes</taxon>
        <taxon>Mycobacteriales</taxon>
        <taxon>Mycobacteriaceae</taxon>
        <taxon>Mycobacterium</taxon>
    </lineage>
</organism>